<dbReference type="KEGG" id="gfm:Enr17x_15780"/>
<accession>A0A518I8W1</accession>
<dbReference type="RefSeq" id="WP_390622526.1">
    <property type="nucleotide sequence ID" value="NZ_CP037452.1"/>
</dbReference>
<reference evidence="1 2" key="1">
    <citation type="submission" date="2019-03" db="EMBL/GenBank/DDBJ databases">
        <title>Deep-cultivation of Planctomycetes and their phenomic and genomic characterization uncovers novel biology.</title>
        <authorList>
            <person name="Wiegand S."/>
            <person name="Jogler M."/>
            <person name="Boedeker C."/>
            <person name="Pinto D."/>
            <person name="Vollmers J."/>
            <person name="Rivas-Marin E."/>
            <person name="Kohn T."/>
            <person name="Peeters S.H."/>
            <person name="Heuer A."/>
            <person name="Rast P."/>
            <person name="Oberbeckmann S."/>
            <person name="Bunk B."/>
            <person name="Jeske O."/>
            <person name="Meyerdierks A."/>
            <person name="Storesund J.E."/>
            <person name="Kallscheuer N."/>
            <person name="Luecker S."/>
            <person name="Lage O.M."/>
            <person name="Pohl T."/>
            <person name="Merkel B.J."/>
            <person name="Hornburger P."/>
            <person name="Mueller R.-W."/>
            <person name="Bruemmer F."/>
            <person name="Labrenz M."/>
            <person name="Spormann A.M."/>
            <person name="Op den Camp H."/>
            <person name="Overmann J."/>
            <person name="Amann R."/>
            <person name="Jetten M.S.M."/>
            <person name="Mascher T."/>
            <person name="Medema M.H."/>
            <person name="Devos D.P."/>
            <person name="Kaster A.-K."/>
            <person name="Ovreas L."/>
            <person name="Rohde M."/>
            <person name="Galperin M.Y."/>
            <person name="Jogler C."/>
        </authorList>
    </citation>
    <scope>NUCLEOTIDE SEQUENCE [LARGE SCALE GENOMIC DNA]</scope>
    <source>
        <strain evidence="1 2">Enr17</strain>
    </source>
</reference>
<organism evidence="1 2">
    <name type="scientific">Gimesia fumaroli</name>
    <dbReference type="NCBI Taxonomy" id="2527976"/>
    <lineage>
        <taxon>Bacteria</taxon>
        <taxon>Pseudomonadati</taxon>
        <taxon>Planctomycetota</taxon>
        <taxon>Planctomycetia</taxon>
        <taxon>Planctomycetales</taxon>
        <taxon>Planctomycetaceae</taxon>
        <taxon>Gimesia</taxon>
    </lineage>
</organism>
<name>A0A518I8W1_9PLAN</name>
<protein>
    <submittedName>
        <fullName evidence="1">Uncharacterized protein</fullName>
    </submittedName>
</protein>
<sequence>MADNWRGRLFEEHSDLHRKVERLKKFILSEKYDSLPEIDRQDLKEQLQHMEQYHSVLMRRVSRQCNSA</sequence>
<dbReference type="EMBL" id="CP037452">
    <property type="protein sequence ID" value="QDV49558.1"/>
    <property type="molecule type" value="Genomic_DNA"/>
</dbReference>
<dbReference type="AlphaFoldDB" id="A0A518I8W1"/>
<dbReference type="Proteomes" id="UP000318313">
    <property type="component" value="Chromosome"/>
</dbReference>
<proteinExistence type="predicted"/>
<dbReference type="InterPro" id="IPR054052">
    <property type="entry name" value="Y16Q-like"/>
</dbReference>
<evidence type="ECO:0000313" key="2">
    <source>
        <dbReference type="Proteomes" id="UP000318313"/>
    </source>
</evidence>
<keyword evidence="2" id="KW-1185">Reference proteome</keyword>
<evidence type="ECO:0000313" key="1">
    <source>
        <dbReference type="EMBL" id="QDV49558.1"/>
    </source>
</evidence>
<gene>
    <name evidence="1" type="ORF">Enr17x_15780</name>
</gene>
<dbReference type="Pfam" id="PF21825">
    <property type="entry name" value="crAss001_48"/>
    <property type="match status" value="1"/>
</dbReference>